<evidence type="ECO:0000256" key="3">
    <source>
        <dbReference type="ARBA" id="ARBA00022692"/>
    </source>
</evidence>
<keyword evidence="5" id="KW-0472">Membrane</keyword>
<proteinExistence type="predicted"/>
<dbReference type="GO" id="GO:0016020">
    <property type="term" value="C:membrane"/>
    <property type="evidence" value="ECO:0007669"/>
    <property type="project" value="UniProtKB-SubCell"/>
</dbReference>
<feature type="compositionally biased region" description="Polar residues" evidence="7">
    <location>
        <begin position="413"/>
        <end position="423"/>
    </location>
</feature>
<dbReference type="FunFam" id="3.40.50.2300:FF:000310">
    <property type="entry name" value="Glutamate receptor"/>
    <property type="match status" value="1"/>
</dbReference>
<dbReference type="EMBL" id="JAEACU010000006">
    <property type="protein sequence ID" value="KAH7523913.1"/>
    <property type="molecule type" value="Genomic_DNA"/>
</dbReference>
<evidence type="ECO:0000256" key="1">
    <source>
        <dbReference type="ARBA" id="ARBA00004370"/>
    </source>
</evidence>
<evidence type="ECO:0000256" key="6">
    <source>
        <dbReference type="ARBA" id="ARBA00049638"/>
    </source>
</evidence>
<dbReference type="Pfam" id="PF01094">
    <property type="entry name" value="ANF_receptor"/>
    <property type="match status" value="1"/>
</dbReference>
<feature type="compositionally biased region" description="Low complexity" evidence="7">
    <location>
        <begin position="441"/>
        <end position="454"/>
    </location>
</feature>
<protein>
    <recommendedName>
        <fullName evidence="8">Receptor ligand binding region domain-containing protein</fullName>
    </recommendedName>
</protein>
<dbReference type="InterPro" id="IPR001828">
    <property type="entry name" value="ANF_lig-bd_rcpt"/>
</dbReference>
<evidence type="ECO:0000256" key="5">
    <source>
        <dbReference type="ARBA" id="ARBA00023136"/>
    </source>
</evidence>
<name>A0A978V7M8_ZIZJJ</name>
<comment type="subcellular location">
    <subcellularLocation>
        <location evidence="1">Membrane</location>
    </subcellularLocation>
</comment>
<comment type="function">
    <text evidence="6">Glutamate-gated receptor that probably acts as a non-selective cation channel. May be involved in light-signal transduction and calcium homeostasis via the regulation of calcium influx into cells.</text>
</comment>
<sequence>MDWIGKMRFSCFNIALSDFYNSHAYYKTRLLLHTRNSNSDVVAAAAGPENSMQANFIIELGDKAHVPILSFSATSPSLTSLRSPYFIRVAKKDSSQVKAISAIVQAFGWREAVPIDVDNEFREGIIPYLIDARVPYRSLIPQRETDDQIVAELYKLMTMQTRVFIVHMLAPLGSRLFIKAKEIRMMDKGYVWIMTDGITNLDSLNSSVIDSMQGMLGVRTYVAKTKELENFIEEIGSGGGNFSFKNVNISGSSSIDLETIGINQNGPELGQALKNLKFKGLAGDFRLVDGQLQSSIFEILNVNGRGERRIGFWTQKNGLSKRMLDETNSTKYCTLNTCLGPIIWPGDSTYVPRGWEIPTKRTKRNEAQEKSLFCGSLPNINCPPSPSWYSCYTHRSNFGGSLSDSPEPGHGHSSITSGPNGDQVTMEIINLSSVDDDHELTFPSPSTYPHSTTT</sequence>
<dbReference type="AlphaFoldDB" id="A0A978V7M8"/>
<feature type="region of interest" description="Disordered" evidence="7">
    <location>
        <begin position="402"/>
        <end position="454"/>
    </location>
</feature>
<organism evidence="9 10">
    <name type="scientific">Ziziphus jujuba var. spinosa</name>
    <dbReference type="NCBI Taxonomy" id="714518"/>
    <lineage>
        <taxon>Eukaryota</taxon>
        <taxon>Viridiplantae</taxon>
        <taxon>Streptophyta</taxon>
        <taxon>Embryophyta</taxon>
        <taxon>Tracheophyta</taxon>
        <taxon>Spermatophyta</taxon>
        <taxon>Magnoliopsida</taxon>
        <taxon>eudicotyledons</taxon>
        <taxon>Gunneridae</taxon>
        <taxon>Pentapetalae</taxon>
        <taxon>rosids</taxon>
        <taxon>fabids</taxon>
        <taxon>Rosales</taxon>
        <taxon>Rhamnaceae</taxon>
        <taxon>Paliureae</taxon>
        <taxon>Ziziphus</taxon>
    </lineage>
</organism>
<dbReference type="PANTHER" id="PTHR34836">
    <property type="entry name" value="OS06G0188250 PROTEIN"/>
    <property type="match status" value="1"/>
</dbReference>
<evidence type="ECO:0000256" key="4">
    <source>
        <dbReference type="ARBA" id="ARBA00022989"/>
    </source>
</evidence>
<evidence type="ECO:0000259" key="8">
    <source>
        <dbReference type="Pfam" id="PF01094"/>
    </source>
</evidence>
<comment type="caution">
    <text evidence="9">The sequence shown here is derived from an EMBL/GenBank/DDBJ whole genome shotgun (WGS) entry which is preliminary data.</text>
</comment>
<dbReference type="InterPro" id="IPR028082">
    <property type="entry name" value="Peripla_BP_I"/>
</dbReference>
<reference evidence="9" key="1">
    <citation type="journal article" date="2021" name="Front. Plant Sci.">
        <title>Chromosome-Scale Genome Assembly for Chinese Sour Jujube and Insights Into Its Genome Evolution and Domestication Signature.</title>
        <authorList>
            <person name="Shen L.-Y."/>
            <person name="Luo H."/>
            <person name="Wang X.-L."/>
            <person name="Wang X.-M."/>
            <person name="Qiu X.-J."/>
            <person name="Liu H."/>
            <person name="Zhou S.-S."/>
            <person name="Jia K.-H."/>
            <person name="Nie S."/>
            <person name="Bao Y.-T."/>
            <person name="Zhang R.-G."/>
            <person name="Yun Q.-Z."/>
            <person name="Chai Y.-H."/>
            <person name="Lu J.-Y."/>
            <person name="Li Y."/>
            <person name="Zhao S.-W."/>
            <person name="Mao J.-F."/>
            <person name="Jia S.-G."/>
            <person name="Mao Y.-M."/>
        </authorList>
    </citation>
    <scope>NUCLEOTIDE SEQUENCE</scope>
    <source>
        <strain evidence="9">AT0</strain>
        <tissue evidence="9">Leaf</tissue>
    </source>
</reference>
<dbReference type="Gene3D" id="3.40.50.2300">
    <property type="match status" value="2"/>
</dbReference>
<dbReference type="PANTHER" id="PTHR34836:SF1">
    <property type="entry name" value="OS09G0428600 PROTEIN"/>
    <property type="match status" value="1"/>
</dbReference>
<dbReference type="SUPFAM" id="SSF53822">
    <property type="entry name" value="Periplasmic binding protein-like I"/>
    <property type="match status" value="1"/>
</dbReference>
<dbReference type="CDD" id="cd19990">
    <property type="entry name" value="PBP1_GABAb_receptor_plant"/>
    <property type="match status" value="1"/>
</dbReference>
<dbReference type="Proteomes" id="UP000813462">
    <property type="component" value="Unassembled WGS sequence"/>
</dbReference>
<dbReference type="InterPro" id="IPR044440">
    <property type="entry name" value="GABAb_receptor_plant_PBP1"/>
</dbReference>
<dbReference type="FunFam" id="3.40.50.2300:FF:000081">
    <property type="entry name" value="Glutamate receptor"/>
    <property type="match status" value="1"/>
</dbReference>
<evidence type="ECO:0000256" key="7">
    <source>
        <dbReference type="SAM" id="MobiDB-lite"/>
    </source>
</evidence>
<dbReference type="InterPro" id="IPR015683">
    <property type="entry name" value="Ionotropic_Glu_rcpt"/>
</dbReference>
<feature type="domain" description="Receptor ligand binding region" evidence="8">
    <location>
        <begin position="29"/>
        <end position="304"/>
    </location>
</feature>
<evidence type="ECO:0000313" key="10">
    <source>
        <dbReference type="Proteomes" id="UP000813462"/>
    </source>
</evidence>
<keyword evidence="3" id="KW-0812">Transmembrane</keyword>
<evidence type="ECO:0000256" key="2">
    <source>
        <dbReference type="ARBA" id="ARBA00011095"/>
    </source>
</evidence>
<evidence type="ECO:0000313" key="9">
    <source>
        <dbReference type="EMBL" id="KAH7523913.1"/>
    </source>
</evidence>
<comment type="subunit">
    <text evidence="2">May form heteromers.</text>
</comment>
<keyword evidence="4" id="KW-1133">Transmembrane helix</keyword>
<gene>
    <name evidence="9" type="ORF">FEM48_Zijuj06G0062500</name>
</gene>
<accession>A0A978V7M8</accession>